<proteinExistence type="inferred from homology"/>
<keyword evidence="13" id="KW-1185">Reference proteome</keyword>
<dbReference type="RefSeq" id="XP_013893831.1">
    <property type="nucleotide sequence ID" value="XM_014038377.1"/>
</dbReference>
<evidence type="ECO:0000256" key="9">
    <source>
        <dbReference type="SAM" id="MobiDB-lite"/>
    </source>
</evidence>
<dbReference type="PANTHER" id="PTHR19957:SF3">
    <property type="entry name" value="SYNTAXIN-5"/>
    <property type="match status" value="1"/>
</dbReference>
<dbReference type="Gene3D" id="1.20.5.110">
    <property type="match status" value="1"/>
</dbReference>
<comment type="subcellular location">
    <subcellularLocation>
        <location evidence="1">Membrane</location>
        <topology evidence="1">Single-pass type IV membrane protein</topology>
    </subcellularLocation>
</comment>
<dbReference type="OrthoDB" id="421009at2759"/>
<evidence type="ECO:0000256" key="1">
    <source>
        <dbReference type="ARBA" id="ARBA00004211"/>
    </source>
</evidence>
<keyword evidence="4 10" id="KW-0812">Transmembrane</keyword>
<feature type="compositionally biased region" description="Low complexity" evidence="9">
    <location>
        <begin position="1"/>
        <end position="10"/>
    </location>
</feature>
<dbReference type="KEGG" id="mng:MNEG_13152"/>
<feature type="compositionally biased region" description="Low complexity" evidence="9">
    <location>
        <begin position="17"/>
        <end position="26"/>
    </location>
</feature>
<evidence type="ECO:0000256" key="8">
    <source>
        <dbReference type="ARBA" id="ARBA00023136"/>
    </source>
</evidence>
<evidence type="ECO:0000256" key="5">
    <source>
        <dbReference type="ARBA" id="ARBA00022927"/>
    </source>
</evidence>
<dbReference type="GO" id="GO:0006906">
    <property type="term" value="P:vesicle fusion"/>
    <property type="evidence" value="ECO:0007669"/>
    <property type="project" value="TreeGrafter"/>
</dbReference>
<dbReference type="GO" id="GO:0031201">
    <property type="term" value="C:SNARE complex"/>
    <property type="evidence" value="ECO:0007669"/>
    <property type="project" value="TreeGrafter"/>
</dbReference>
<dbReference type="CDD" id="cd15844">
    <property type="entry name" value="SNARE_syntaxin5"/>
    <property type="match status" value="1"/>
</dbReference>
<dbReference type="GO" id="GO:0000139">
    <property type="term" value="C:Golgi membrane"/>
    <property type="evidence" value="ECO:0007669"/>
    <property type="project" value="TreeGrafter"/>
</dbReference>
<sequence>MERTPLLLSTGDGGGAAASASSLFGGQVRQRRGDLGSQRGPQGSPSGAGQQQQQQLLAPQQDAYMHGRAGALQSVEATIVELGSMFTHLAEMVQSQGDMVARIDDNIDETLGHVDAARGQLARYLKSISSNRGLMIKVFLVVMVFLAVFVFVA</sequence>
<dbReference type="GO" id="GO:0000149">
    <property type="term" value="F:SNARE binding"/>
    <property type="evidence" value="ECO:0007669"/>
    <property type="project" value="TreeGrafter"/>
</dbReference>
<organism evidence="12 13">
    <name type="scientific">Monoraphidium neglectum</name>
    <dbReference type="NCBI Taxonomy" id="145388"/>
    <lineage>
        <taxon>Eukaryota</taxon>
        <taxon>Viridiplantae</taxon>
        <taxon>Chlorophyta</taxon>
        <taxon>core chlorophytes</taxon>
        <taxon>Chlorophyceae</taxon>
        <taxon>CS clade</taxon>
        <taxon>Sphaeropleales</taxon>
        <taxon>Selenastraceae</taxon>
        <taxon>Monoraphidium</taxon>
    </lineage>
</organism>
<evidence type="ECO:0000256" key="4">
    <source>
        <dbReference type="ARBA" id="ARBA00022692"/>
    </source>
</evidence>
<dbReference type="EMBL" id="KK103873">
    <property type="protein sequence ID" value="KIY94811.1"/>
    <property type="molecule type" value="Genomic_DNA"/>
</dbReference>
<evidence type="ECO:0000313" key="12">
    <source>
        <dbReference type="EMBL" id="KIY94811.1"/>
    </source>
</evidence>
<dbReference type="InterPro" id="IPR000727">
    <property type="entry name" value="T_SNARE_dom"/>
</dbReference>
<dbReference type="Proteomes" id="UP000054498">
    <property type="component" value="Unassembled WGS sequence"/>
</dbReference>
<keyword evidence="3" id="KW-0813">Transport</keyword>
<dbReference type="AlphaFoldDB" id="A0A0D2LZN1"/>
<keyword evidence="6 10" id="KW-1133">Transmembrane helix</keyword>
<dbReference type="GO" id="GO:0005484">
    <property type="term" value="F:SNAP receptor activity"/>
    <property type="evidence" value="ECO:0007669"/>
    <property type="project" value="TreeGrafter"/>
</dbReference>
<gene>
    <name evidence="12" type="ORF">MNEG_13152</name>
</gene>
<evidence type="ECO:0000256" key="3">
    <source>
        <dbReference type="ARBA" id="ARBA00022448"/>
    </source>
</evidence>
<feature type="region of interest" description="Disordered" evidence="9">
    <location>
        <begin position="1"/>
        <end position="58"/>
    </location>
</feature>
<evidence type="ECO:0000256" key="2">
    <source>
        <dbReference type="ARBA" id="ARBA00009063"/>
    </source>
</evidence>
<dbReference type="Pfam" id="PF05739">
    <property type="entry name" value="SNARE"/>
    <property type="match status" value="1"/>
</dbReference>
<dbReference type="GO" id="GO:0048278">
    <property type="term" value="P:vesicle docking"/>
    <property type="evidence" value="ECO:0007669"/>
    <property type="project" value="TreeGrafter"/>
</dbReference>
<evidence type="ECO:0000256" key="7">
    <source>
        <dbReference type="ARBA" id="ARBA00023054"/>
    </source>
</evidence>
<protein>
    <submittedName>
        <fullName evidence="12">Syntaxin-32</fullName>
    </submittedName>
</protein>
<feature type="transmembrane region" description="Helical" evidence="10">
    <location>
        <begin position="134"/>
        <end position="152"/>
    </location>
</feature>
<keyword evidence="7" id="KW-0175">Coiled coil</keyword>
<dbReference type="PROSITE" id="PS50192">
    <property type="entry name" value="T_SNARE"/>
    <property type="match status" value="1"/>
</dbReference>
<reference evidence="12 13" key="1">
    <citation type="journal article" date="2013" name="BMC Genomics">
        <title>Reconstruction of the lipid metabolism for the microalga Monoraphidium neglectum from its genome sequence reveals characteristics suitable for biofuel production.</title>
        <authorList>
            <person name="Bogen C."/>
            <person name="Al-Dilaimi A."/>
            <person name="Albersmeier A."/>
            <person name="Wichmann J."/>
            <person name="Grundmann M."/>
            <person name="Rupp O."/>
            <person name="Lauersen K.J."/>
            <person name="Blifernez-Klassen O."/>
            <person name="Kalinowski J."/>
            <person name="Goesmann A."/>
            <person name="Mussgnug J.H."/>
            <person name="Kruse O."/>
        </authorList>
    </citation>
    <scope>NUCLEOTIDE SEQUENCE [LARGE SCALE GENOMIC DNA]</scope>
    <source>
        <strain evidence="12 13">SAG 48.87</strain>
    </source>
</reference>
<keyword evidence="8 10" id="KW-0472">Membrane</keyword>
<name>A0A0D2LZN1_9CHLO</name>
<dbReference type="GO" id="GO:0006886">
    <property type="term" value="P:intracellular protein transport"/>
    <property type="evidence" value="ECO:0007669"/>
    <property type="project" value="TreeGrafter"/>
</dbReference>
<dbReference type="PANTHER" id="PTHR19957">
    <property type="entry name" value="SYNTAXIN"/>
    <property type="match status" value="1"/>
</dbReference>
<evidence type="ECO:0000256" key="6">
    <source>
        <dbReference type="ARBA" id="ARBA00022989"/>
    </source>
</evidence>
<dbReference type="GeneID" id="25730586"/>
<evidence type="ECO:0000313" key="13">
    <source>
        <dbReference type="Proteomes" id="UP000054498"/>
    </source>
</evidence>
<dbReference type="InterPro" id="IPR010989">
    <property type="entry name" value="SNARE"/>
</dbReference>
<comment type="similarity">
    <text evidence="2">Belongs to the syntaxin family.</text>
</comment>
<evidence type="ECO:0000259" key="11">
    <source>
        <dbReference type="PROSITE" id="PS50192"/>
    </source>
</evidence>
<dbReference type="SMART" id="SM00397">
    <property type="entry name" value="t_SNARE"/>
    <property type="match status" value="1"/>
</dbReference>
<dbReference type="GO" id="GO:0006888">
    <property type="term" value="P:endoplasmic reticulum to Golgi vesicle-mediated transport"/>
    <property type="evidence" value="ECO:0007669"/>
    <property type="project" value="TreeGrafter"/>
</dbReference>
<feature type="compositionally biased region" description="Low complexity" evidence="9">
    <location>
        <begin position="35"/>
        <end position="58"/>
    </location>
</feature>
<keyword evidence="5" id="KW-0653">Protein transport</keyword>
<feature type="domain" description="T-SNARE coiled-coil homology" evidence="11">
    <location>
        <begin position="62"/>
        <end position="124"/>
    </location>
</feature>
<accession>A0A0D2LZN1</accession>
<dbReference type="STRING" id="145388.A0A0D2LZN1"/>
<dbReference type="InterPro" id="IPR045242">
    <property type="entry name" value="Syntaxin"/>
</dbReference>
<dbReference type="SUPFAM" id="SSF47661">
    <property type="entry name" value="t-snare proteins"/>
    <property type="match status" value="1"/>
</dbReference>
<evidence type="ECO:0000256" key="10">
    <source>
        <dbReference type="SAM" id="Phobius"/>
    </source>
</evidence>